<dbReference type="EMBL" id="EU503083">
    <property type="protein sequence ID" value="ACA84026.1"/>
    <property type="molecule type" value="mRNA"/>
</dbReference>
<feature type="transmembrane region" description="Helical" evidence="2">
    <location>
        <begin position="171"/>
        <end position="189"/>
    </location>
</feature>
<reference evidence="4" key="1">
    <citation type="submission" date="2008-02" db="EMBL/GenBank/DDBJ databases">
        <title>Stress induced cDNA clone of rice.</title>
        <authorList>
            <person name="Soren K."/>
            <person name="Ali K."/>
            <person name="Tyagi A."/>
        </authorList>
    </citation>
    <scope>NUCLEOTIDE SEQUENCE</scope>
</reference>
<evidence type="ECO:0000256" key="2">
    <source>
        <dbReference type="SAM" id="Phobius"/>
    </source>
</evidence>
<feature type="transmembrane region" description="Helical" evidence="2">
    <location>
        <begin position="201"/>
        <end position="219"/>
    </location>
</feature>
<sequence length="221" mass="23485">MALALSTSAAAAAAAAARALAARVTTTRGYAASAASSAMRRAAAAVEGKGAAGMTQAKDGSSSSAAREVSWVPDPVTGHYRPSNFAGGADAPTSAPPTSPAATPARDARDLAVVRRTTTPSIHIYLLRVNYSSPLDRAAPHAAPPPRAPERRRRRIIAGRRIGRRRRRHPYRFLAACGLDALLVCWFFVHLSCNSEQGLTLLLLFLFFNFHGFTTYPSVMV</sequence>
<keyword evidence="3" id="KW-0732">Signal</keyword>
<dbReference type="PANTHER" id="PTHR33509:SF5">
    <property type="entry name" value="PROTEIN SENESCENCE-ASSOCIATED GENE 21, MITOCHONDRIAL"/>
    <property type="match status" value="1"/>
</dbReference>
<evidence type="ECO:0000313" key="4">
    <source>
        <dbReference type="EMBL" id="ACA84026.1"/>
    </source>
</evidence>
<dbReference type="Pfam" id="PF03242">
    <property type="entry name" value="LEA_3a"/>
    <property type="match status" value="1"/>
</dbReference>
<dbReference type="AlphaFoldDB" id="B1PXF8"/>
<keyword evidence="2" id="KW-1133">Transmembrane helix</keyword>
<name>B1PXF8_ORYSA</name>
<dbReference type="InterPro" id="IPR004926">
    <property type="entry name" value="LEA_3a"/>
</dbReference>
<protein>
    <submittedName>
        <fullName evidence="4">ZnI</fullName>
    </submittedName>
</protein>
<organism evidence="4">
    <name type="scientific">Oryza sativa</name>
    <name type="common">Rice</name>
    <dbReference type="NCBI Taxonomy" id="4530"/>
    <lineage>
        <taxon>Eukaryota</taxon>
        <taxon>Viridiplantae</taxon>
        <taxon>Streptophyta</taxon>
        <taxon>Embryophyta</taxon>
        <taxon>Tracheophyta</taxon>
        <taxon>Spermatophyta</taxon>
        <taxon>Magnoliopsida</taxon>
        <taxon>Liliopsida</taxon>
        <taxon>Poales</taxon>
        <taxon>Poaceae</taxon>
        <taxon>BOP clade</taxon>
        <taxon>Oryzoideae</taxon>
        <taxon>Oryzeae</taxon>
        <taxon>Oryzinae</taxon>
        <taxon>Oryza</taxon>
    </lineage>
</organism>
<dbReference type="GO" id="GO:0006950">
    <property type="term" value="P:response to stress"/>
    <property type="evidence" value="ECO:0007669"/>
    <property type="project" value="TreeGrafter"/>
</dbReference>
<evidence type="ECO:0000256" key="3">
    <source>
        <dbReference type="SAM" id="SignalP"/>
    </source>
</evidence>
<keyword evidence="2" id="KW-0472">Membrane</keyword>
<feature type="region of interest" description="Disordered" evidence="1">
    <location>
        <begin position="73"/>
        <end position="110"/>
    </location>
</feature>
<proteinExistence type="evidence at transcript level"/>
<keyword evidence="2" id="KW-0812">Transmembrane</keyword>
<dbReference type="PANTHER" id="PTHR33509">
    <property type="entry name" value="LATE EMBRYOGENIS ABUNDANT PROTEIN 2-RELATED"/>
    <property type="match status" value="1"/>
</dbReference>
<evidence type="ECO:0000256" key="1">
    <source>
        <dbReference type="SAM" id="MobiDB-lite"/>
    </source>
</evidence>
<feature type="signal peptide" evidence="3">
    <location>
        <begin position="1"/>
        <end position="21"/>
    </location>
</feature>
<feature type="chain" id="PRO_5002769935" evidence="3">
    <location>
        <begin position="22"/>
        <end position="221"/>
    </location>
</feature>
<accession>B1PXF8</accession>
<dbReference type="GO" id="GO:0005739">
    <property type="term" value="C:mitochondrion"/>
    <property type="evidence" value="ECO:0007669"/>
    <property type="project" value="TreeGrafter"/>
</dbReference>